<dbReference type="Proteomes" id="UP001597387">
    <property type="component" value="Unassembled WGS sequence"/>
</dbReference>
<evidence type="ECO:0000256" key="1">
    <source>
        <dbReference type="SAM" id="SignalP"/>
    </source>
</evidence>
<gene>
    <name evidence="3" type="ORF">ACFSJU_09300</name>
</gene>
<dbReference type="PANTHER" id="PTHR39200:SF1">
    <property type="entry name" value="AUTO-TRANSPORTER ADHESIN HEAD GIN DOMAIN-CONTAINING PROTEIN-RELATED"/>
    <property type="match status" value="1"/>
</dbReference>
<dbReference type="RefSeq" id="WP_255903317.1">
    <property type="nucleotide sequence ID" value="NZ_JAFMZO010000003.1"/>
</dbReference>
<dbReference type="PROSITE" id="PS51257">
    <property type="entry name" value="PROKAR_LIPOPROTEIN"/>
    <property type="match status" value="1"/>
</dbReference>
<name>A0ABW4ZKH5_9SPHI</name>
<comment type="caution">
    <text evidence="3">The sequence shown here is derived from an EMBL/GenBank/DDBJ whole genome shotgun (WGS) entry which is preliminary data.</text>
</comment>
<proteinExistence type="predicted"/>
<dbReference type="Gene3D" id="2.160.20.120">
    <property type="match status" value="1"/>
</dbReference>
<evidence type="ECO:0000259" key="2">
    <source>
        <dbReference type="Pfam" id="PF10988"/>
    </source>
</evidence>
<keyword evidence="4" id="KW-1185">Reference proteome</keyword>
<evidence type="ECO:0000313" key="3">
    <source>
        <dbReference type="EMBL" id="MFD2162585.1"/>
    </source>
</evidence>
<accession>A0ABW4ZKH5</accession>
<reference evidence="4" key="1">
    <citation type="journal article" date="2019" name="Int. J. Syst. Evol. Microbiol.">
        <title>The Global Catalogue of Microorganisms (GCM) 10K type strain sequencing project: providing services to taxonomists for standard genome sequencing and annotation.</title>
        <authorList>
            <consortium name="The Broad Institute Genomics Platform"/>
            <consortium name="The Broad Institute Genome Sequencing Center for Infectious Disease"/>
            <person name="Wu L."/>
            <person name="Ma J."/>
        </authorList>
    </citation>
    <scope>NUCLEOTIDE SEQUENCE [LARGE SCALE GENOMIC DNA]</scope>
    <source>
        <strain evidence="4">KCTC 42217</strain>
    </source>
</reference>
<dbReference type="InterPro" id="IPR021255">
    <property type="entry name" value="DUF2807"/>
</dbReference>
<dbReference type="Pfam" id="PF10988">
    <property type="entry name" value="DUF2807"/>
    <property type="match status" value="1"/>
</dbReference>
<protein>
    <submittedName>
        <fullName evidence="3">Head GIN domain-containing protein</fullName>
    </submittedName>
</protein>
<dbReference type="PANTHER" id="PTHR39200">
    <property type="entry name" value="HYPOTHETICAL EXPORTED PROTEIN"/>
    <property type="match status" value="1"/>
</dbReference>
<evidence type="ECO:0000313" key="4">
    <source>
        <dbReference type="Proteomes" id="UP001597387"/>
    </source>
</evidence>
<organism evidence="3 4">
    <name type="scientific">Paradesertivirga mongoliensis</name>
    <dbReference type="NCBI Taxonomy" id="2100740"/>
    <lineage>
        <taxon>Bacteria</taxon>
        <taxon>Pseudomonadati</taxon>
        <taxon>Bacteroidota</taxon>
        <taxon>Sphingobacteriia</taxon>
        <taxon>Sphingobacteriales</taxon>
        <taxon>Sphingobacteriaceae</taxon>
        <taxon>Paradesertivirga</taxon>
    </lineage>
</organism>
<feature type="chain" id="PRO_5045300636" evidence="1">
    <location>
        <begin position="20"/>
        <end position="242"/>
    </location>
</feature>
<sequence length="242" mass="25986">MNTIKTKAFLMLTATALLAACNFDDGFRPCVRGNNTINTETRALADFNSVDYLMEGDIEIRKGERHEIMIEGNSNQMEHVRTRVSNGTLRIDSERCLKSTRFKFIVYTRDLEKAKLSGSGNMDVSDGFTPRHMSFEVAGSGKISASSVSALKVTARLSGSGRLDMEGTCQTFDIQLSGSGMIRAFALVCNTANANISGSGGIEVFVSDNLNANISGSGTIRYKGDPTVNAAISGSGKVTKVQ</sequence>
<feature type="domain" description="Putative auto-transporter adhesin head GIN" evidence="2">
    <location>
        <begin position="46"/>
        <end position="226"/>
    </location>
</feature>
<dbReference type="EMBL" id="JBHUHZ010000001">
    <property type="protein sequence ID" value="MFD2162585.1"/>
    <property type="molecule type" value="Genomic_DNA"/>
</dbReference>
<keyword evidence="1" id="KW-0732">Signal</keyword>
<feature type="signal peptide" evidence="1">
    <location>
        <begin position="1"/>
        <end position="19"/>
    </location>
</feature>